<organism evidence="2 3">
    <name type="scientific">Hanseniaspora guilliermondii</name>
    <dbReference type="NCBI Taxonomy" id="56406"/>
    <lineage>
        <taxon>Eukaryota</taxon>
        <taxon>Fungi</taxon>
        <taxon>Dikarya</taxon>
        <taxon>Ascomycota</taxon>
        <taxon>Saccharomycotina</taxon>
        <taxon>Saccharomycetes</taxon>
        <taxon>Saccharomycodales</taxon>
        <taxon>Saccharomycodaceae</taxon>
        <taxon>Hanseniaspora</taxon>
    </lineage>
</organism>
<evidence type="ECO:0000259" key="1">
    <source>
        <dbReference type="Pfam" id="PF25318"/>
    </source>
</evidence>
<dbReference type="InterPro" id="IPR057511">
    <property type="entry name" value="WH_GDS1"/>
</dbReference>
<proteinExistence type="predicted"/>
<dbReference type="AlphaFoldDB" id="A0A1L0FH55"/>
<reference evidence="3" key="1">
    <citation type="submission" date="2016-11" db="EMBL/GenBank/DDBJ databases">
        <authorList>
            <person name="Guldener U."/>
        </authorList>
    </citation>
    <scope>NUCLEOTIDE SEQUENCE [LARGE SCALE GENOMIC DNA]</scope>
</reference>
<dbReference type="Pfam" id="PF25318">
    <property type="entry name" value="WHD_GDS1"/>
    <property type="match status" value="1"/>
</dbReference>
<name>A0A1L0FH55_9ASCO</name>
<dbReference type="Proteomes" id="UP000183365">
    <property type="component" value="Unassembled WGS sequence"/>
</dbReference>
<evidence type="ECO:0000313" key="3">
    <source>
        <dbReference type="Proteomes" id="UP000183365"/>
    </source>
</evidence>
<protein>
    <recommendedName>
        <fullName evidence="1">GDS1 winged helix domain-containing protein</fullName>
    </recommendedName>
</protein>
<dbReference type="VEuPathDB" id="FungiDB:HGUI_01118"/>
<sequence>MSISEPSTQVIENLKGRSPSIGDVDVLKSKISDHVALATALKKSSPQKKTYNKSKIKQTSIHFLEEDNFPSTKINAVREAPLMDDTLSDDVVLLNIISILFENESGNELDNGLTVKQICDKLLLKDPNMSSLSTKFANLISAKLNAYAKKVENRVRGDRKINIKYWIIRKWAKGSSPRRMVYIYKGLLPEDYFEIPLISAEQSVIPNETSKKSESFSHKSAKSDKKQNMVGKNINYNTIINGSGLNRLNNINGVINNSTKGKSTASKKNNKFAVNFSRFQQFGYKEIEINSNRKTSIKKASLDIANGYSTPNKSLDLDEECITNHVFSPKIYDTQIVSNPNKEITVNNADITQQLNLVKQSIYQVSPVQRIQKLNKERRSSANLVLNKRWLETLKSGFMYEEISTPDNLKLSDFDRLFD</sequence>
<keyword evidence="3" id="KW-1185">Reference proteome</keyword>
<evidence type="ECO:0000313" key="2">
    <source>
        <dbReference type="EMBL" id="SGZ38918.1"/>
    </source>
</evidence>
<feature type="domain" description="GDS1 winged helix" evidence="1">
    <location>
        <begin position="86"/>
        <end position="189"/>
    </location>
</feature>
<gene>
    <name evidence="2" type="ORF">HGUI_01118</name>
</gene>
<accession>A0A1L0FH55</accession>
<dbReference type="EMBL" id="FQNF01000014">
    <property type="protein sequence ID" value="SGZ38918.1"/>
    <property type="molecule type" value="Genomic_DNA"/>
</dbReference>
<dbReference type="OrthoDB" id="3972826at2759"/>